<protein>
    <submittedName>
        <fullName evidence="2">Uncharacterized protein</fullName>
    </submittedName>
</protein>
<gene>
    <name evidence="2" type="ORF">PLEPLA_LOCUS43536</name>
</gene>
<evidence type="ECO:0000313" key="3">
    <source>
        <dbReference type="Proteomes" id="UP001153269"/>
    </source>
</evidence>
<dbReference type="EMBL" id="CADEAL010004269">
    <property type="protein sequence ID" value="CAB1455755.1"/>
    <property type="molecule type" value="Genomic_DNA"/>
</dbReference>
<proteinExistence type="predicted"/>
<evidence type="ECO:0000256" key="1">
    <source>
        <dbReference type="SAM" id="MobiDB-lite"/>
    </source>
</evidence>
<accession>A0A9N7VWX7</accession>
<reference evidence="2" key="1">
    <citation type="submission" date="2020-03" db="EMBL/GenBank/DDBJ databases">
        <authorList>
            <person name="Weist P."/>
        </authorList>
    </citation>
    <scope>NUCLEOTIDE SEQUENCE</scope>
</reference>
<feature type="region of interest" description="Disordered" evidence="1">
    <location>
        <begin position="1"/>
        <end position="26"/>
    </location>
</feature>
<dbReference type="Proteomes" id="UP001153269">
    <property type="component" value="Unassembled WGS sequence"/>
</dbReference>
<dbReference type="AlphaFoldDB" id="A0A9N7VWX7"/>
<comment type="caution">
    <text evidence="2">The sequence shown here is derived from an EMBL/GenBank/DDBJ whole genome shotgun (WGS) entry which is preliminary data.</text>
</comment>
<name>A0A9N7VWX7_PLEPL</name>
<evidence type="ECO:0000313" key="2">
    <source>
        <dbReference type="EMBL" id="CAB1455755.1"/>
    </source>
</evidence>
<sequence length="210" mass="23217">MSLENCAHTVRPNESHQVPSDADRKQIGSQTEQLLEETLLSSGPVCHRRWMKATCDGESVLSEKQRLGEQLLPCGATPPTPADRGCSSTCQLQSARPSLAEPEVPRTRCHARVFDSQATIQSIFQRWKMDYVSFPRSISGPVTGTRRRGGALLLRNHTSLWINRSSVTLHLQDGTTLITGGREHAHVPQASGFMTGLEPRRVRCPLTLVL</sequence>
<organism evidence="2 3">
    <name type="scientific">Pleuronectes platessa</name>
    <name type="common">European plaice</name>
    <dbReference type="NCBI Taxonomy" id="8262"/>
    <lineage>
        <taxon>Eukaryota</taxon>
        <taxon>Metazoa</taxon>
        <taxon>Chordata</taxon>
        <taxon>Craniata</taxon>
        <taxon>Vertebrata</taxon>
        <taxon>Euteleostomi</taxon>
        <taxon>Actinopterygii</taxon>
        <taxon>Neopterygii</taxon>
        <taxon>Teleostei</taxon>
        <taxon>Neoteleostei</taxon>
        <taxon>Acanthomorphata</taxon>
        <taxon>Carangaria</taxon>
        <taxon>Pleuronectiformes</taxon>
        <taxon>Pleuronectoidei</taxon>
        <taxon>Pleuronectidae</taxon>
        <taxon>Pleuronectes</taxon>
    </lineage>
</organism>
<keyword evidence="3" id="KW-1185">Reference proteome</keyword>